<name>J3LWM5_ORYBR</name>
<keyword evidence="3" id="KW-0119">Carbohydrate metabolism</keyword>
<reference evidence="6" key="1">
    <citation type="journal article" date="2013" name="Nat. Commun.">
        <title>Whole-genome sequencing of Oryza brachyantha reveals mechanisms underlying Oryza genome evolution.</title>
        <authorList>
            <person name="Chen J."/>
            <person name="Huang Q."/>
            <person name="Gao D."/>
            <person name="Wang J."/>
            <person name="Lang Y."/>
            <person name="Liu T."/>
            <person name="Li B."/>
            <person name="Bai Z."/>
            <person name="Luis Goicoechea J."/>
            <person name="Liang C."/>
            <person name="Chen C."/>
            <person name="Zhang W."/>
            <person name="Sun S."/>
            <person name="Liao Y."/>
            <person name="Zhang X."/>
            <person name="Yang L."/>
            <person name="Song C."/>
            <person name="Wang M."/>
            <person name="Shi J."/>
            <person name="Liu G."/>
            <person name="Liu J."/>
            <person name="Zhou H."/>
            <person name="Zhou W."/>
            <person name="Yu Q."/>
            <person name="An N."/>
            <person name="Chen Y."/>
            <person name="Cai Q."/>
            <person name="Wang B."/>
            <person name="Liu B."/>
            <person name="Min J."/>
            <person name="Huang Y."/>
            <person name="Wu H."/>
            <person name="Li Z."/>
            <person name="Zhang Y."/>
            <person name="Yin Y."/>
            <person name="Song W."/>
            <person name="Jiang J."/>
            <person name="Jackson S.A."/>
            <person name="Wing R.A."/>
            <person name="Wang J."/>
            <person name="Chen M."/>
        </authorList>
    </citation>
    <scope>NUCLEOTIDE SEQUENCE [LARGE SCALE GENOMIC DNA]</scope>
    <source>
        <strain evidence="6">cv. IRGC 101232</strain>
    </source>
</reference>
<dbReference type="EnsemblPlants" id="OB04G15500.1">
    <property type="protein sequence ID" value="OB04G15500.1"/>
    <property type="gene ID" value="OB04G15500"/>
</dbReference>
<dbReference type="PANTHER" id="PTHR31490:SF10">
    <property type="entry name" value="GLYCOSYL HYDROLASE FAMILY 10 PROTEIN, EXPRESSED"/>
    <property type="match status" value="1"/>
</dbReference>
<accession>J3LWM5</accession>
<dbReference type="GO" id="GO:0031176">
    <property type="term" value="F:endo-1,4-beta-xylanase activity"/>
    <property type="evidence" value="ECO:0007669"/>
    <property type="project" value="UniProtKB-ARBA"/>
</dbReference>
<comment type="similarity">
    <text evidence="1">Belongs to the glycosyl hydrolase 10 (cellulase F) family.</text>
</comment>
<dbReference type="PROSITE" id="PS51760">
    <property type="entry name" value="GH10_2"/>
    <property type="match status" value="1"/>
</dbReference>
<dbReference type="Gene3D" id="3.20.20.80">
    <property type="entry name" value="Glycosidases"/>
    <property type="match status" value="1"/>
</dbReference>
<keyword evidence="2" id="KW-0378">Hydrolase</keyword>
<evidence type="ECO:0000256" key="3">
    <source>
        <dbReference type="ARBA" id="ARBA00023277"/>
    </source>
</evidence>
<sequence>MAVCVVYTKVQVETHKLSLPVHGPKYLQSNVLRRLSCESLGQVQLGAWFSLMLSRDSASKCLGIQTVKNSHAFFYLAIIYLYRSFKENFKNEECDPYKSCADNRRVQNSLLSFNALSSFPRRQRPFIKAASNVKAILVTPDGKFNTADMIVTQCNCWTMLKGGATSYAAGNGDIFEEKMKVKITVEGTDGKVLAEVEVKLERVAKVFLLGNEMTKEILDMSEYERWFTSWFQYATLENKMKWYSTEFHRNQDYRVVDKMVELAKKHNISLRGHVFWDDQTEQMEWVSKLSMPRLKEAMAKRLTNVVTRYVGMVIHWDVVNENLHFSFFKGKLGKDTLAQIFKDMAKLDGKPILFMNEFNTIEQPNDPTP</sequence>
<dbReference type="eggNOG" id="ENOG502QSCW">
    <property type="taxonomic scope" value="Eukaryota"/>
</dbReference>
<feature type="domain" description="GH10" evidence="5">
    <location>
        <begin position="194"/>
        <end position="369"/>
    </location>
</feature>
<dbReference type="Pfam" id="PF00331">
    <property type="entry name" value="Glyco_hydro_10"/>
    <property type="match status" value="1"/>
</dbReference>
<protein>
    <recommendedName>
        <fullName evidence="5">GH10 domain-containing protein</fullName>
    </recommendedName>
</protein>
<dbReference type="AlphaFoldDB" id="J3LWM5"/>
<dbReference type="InterPro" id="IPR044846">
    <property type="entry name" value="GH10"/>
</dbReference>
<dbReference type="Proteomes" id="UP000006038">
    <property type="component" value="Chromosome 4"/>
</dbReference>
<dbReference type="SUPFAM" id="SSF51445">
    <property type="entry name" value="(Trans)glycosidases"/>
    <property type="match status" value="1"/>
</dbReference>
<dbReference type="STRING" id="4533.J3LWM5"/>
<proteinExistence type="inferred from homology"/>
<keyword evidence="7" id="KW-1185">Reference proteome</keyword>
<evidence type="ECO:0000313" key="7">
    <source>
        <dbReference type="Proteomes" id="UP000006038"/>
    </source>
</evidence>
<dbReference type="Gramene" id="OB04G15500.1">
    <property type="protein sequence ID" value="OB04G15500.1"/>
    <property type="gene ID" value="OB04G15500"/>
</dbReference>
<dbReference type="InterPro" id="IPR001000">
    <property type="entry name" value="GH10_dom"/>
</dbReference>
<dbReference type="PANTHER" id="PTHR31490">
    <property type="entry name" value="GLYCOSYL HYDROLASE"/>
    <property type="match status" value="1"/>
</dbReference>
<dbReference type="HOGENOM" id="CLU_751404_0_0_1"/>
<dbReference type="InterPro" id="IPR017853">
    <property type="entry name" value="GH"/>
</dbReference>
<evidence type="ECO:0000256" key="4">
    <source>
        <dbReference type="ARBA" id="ARBA00023326"/>
    </source>
</evidence>
<dbReference type="GO" id="GO:0000272">
    <property type="term" value="P:polysaccharide catabolic process"/>
    <property type="evidence" value="ECO:0007669"/>
    <property type="project" value="UniProtKB-KW"/>
</dbReference>
<evidence type="ECO:0000259" key="5">
    <source>
        <dbReference type="PROSITE" id="PS51760"/>
    </source>
</evidence>
<evidence type="ECO:0000256" key="1">
    <source>
        <dbReference type="ARBA" id="ARBA00007495"/>
    </source>
</evidence>
<evidence type="ECO:0000256" key="2">
    <source>
        <dbReference type="ARBA" id="ARBA00022801"/>
    </source>
</evidence>
<reference evidence="6" key="2">
    <citation type="submission" date="2013-04" db="UniProtKB">
        <authorList>
            <consortium name="EnsemblPlants"/>
        </authorList>
    </citation>
    <scope>IDENTIFICATION</scope>
</reference>
<evidence type="ECO:0000313" key="6">
    <source>
        <dbReference type="EnsemblPlants" id="OB04G15500.1"/>
    </source>
</evidence>
<keyword evidence="4" id="KW-0624">Polysaccharide degradation</keyword>
<organism evidence="6">
    <name type="scientific">Oryza brachyantha</name>
    <name type="common">malo sina</name>
    <dbReference type="NCBI Taxonomy" id="4533"/>
    <lineage>
        <taxon>Eukaryota</taxon>
        <taxon>Viridiplantae</taxon>
        <taxon>Streptophyta</taxon>
        <taxon>Embryophyta</taxon>
        <taxon>Tracheophyta</taxon>
        <taxon>Spermatophyta</taxon>
        <taxon>Magnoliopsida</taxon>
        <taxon>Liliopsida</taxon>
        <taxon>Poales</taxon>
        <taxon>Poaceae</taxon>
        <taxon>BOP clade</taxon>
        <taxon>Oryzoideae</taxon>
        <taxon>Oryzeae</taxon>
        <taxon>Oryzinae</taxon>
        <taxon>Oryza</taxon>
    </lineage>
</organism>